<dbReference type="InterPro" id="IPR050490">
    <property type="entry name" value="Bact_solute-bd_prot1"/>
</dbReference>
<evidence type="ECO:0000256" key="1">
    <source>
        <dbReference type="SAM" id="SignalP"/>
    </source>
</evidence>
<keyword evidence="3" id="KW-1185">Reference proteome</keyword>
<comment type="caution">
    <text evidence="2">The sequence shown here is derived from an EMBL/GenBank/DDBJ whole genome shotgun (WGS) entry which is preliminary data.</text>
</comment>
<proteinExistence type="predicted"/>
<protein>
    <submittedName>
        <fullName evidence="2">Uncharacterized protein</fullName>
    </submittedName>
</protein>
<reference evidence="2" key="1">
    <citation type="submission" date="2022-01" db="EMBL/GenBank/DDBJ databases">
        <authorList>
            <person name="Criscuolo A."/>
        </authorList>
    </citation>
    <scope>NUCLEOTIDE SEQUENCE</scope>
    <source>
        <strain evidence="2">CIP111892</strain>
    </source>
</reference>
<evidence type="ECO:0000313" key="3">
    <source>
        <dbReference type="Proteomes" id="UP000838324"/>
    </source>
</evidence>
<dbReference type="PROSITE" id="PS51257">
    <property type="entry name" value="PROKAR_LIPOPROTEIN"/>
    <property type="match status" value="1"/>
</dbReference>
<name>A0ABN8H5G5_9BACL</name>
<feature type="chain" id="PRO_5045785015" evidence="1">
    <location>
        <begin position="22"/>
        <end position="579"/>
    </location>
</feature>
<dbReference type="SUPFAM" id="SSF53850">
    <property type="entry name" value="Periplasmic binding protein-like II"/>
    <property type="match status" value="1"/>
</dbReference>
<accession>A0ABN8H5G5</accession>
<feature type="signal peptide" evidence="1">
    <location>
        <begin position="1"/>
        <end position="21"/>
    </location>
</feature>
<dbReference type="RefSeq" id="WP_236336871.1">
    <property type="nucleotide sequence ID" value="NZ_CAKMMG010000011.1"/>
</dbReference>
<dbReference type="EMBL" id="CAKMMG010000011">
    <property type="protein sequence ID" value="CAH1221657.1"/>
    <property type="molecule type" value="Genomic_DNA"/>
</dbReference>
<dbReference type="Proteomes" id="UP000838324">
    <property type="component" value="Unassembled WGS sequence"/>
</dbReference>
<gene>
    <name evidence="2" type="ORF">PAECIP111892_05009</name>
</gene>
<evidence type="ECO:0000313" key="2">
    <source>
        <dbReference type="EMBL" id="CAH1221657.1"/>
    </source>
</evidence>
<dbReference type="PANTHER" id="PTHR43649:SF12">
    <property type="entry name" value="DIACETYLCHITOBIOSE BINDING PROTEIN DASA"/>
    <property type="match status" value="1"/>
</dbReference>
<dbReference type="PANTHER" id="PTHR43649">
    <property type="entry name" value="ARABINOSE-BINDING PROTEIN-RELATED"/>
    <property type="match status" value="1"/>
</dbReference>
<keyword evidence="1" id="KW-0732">Signal</keyword>
<sequence length="579" mass="64593">MKKQRKRIILLLVLTGTLALAGCFNSGGKTTGNRPESGEAKPIWDFKYDPPITITTAIVDENRPNAFKPGESLTDNVHTRWMEENLGIVTKFDWIVSKFEDADTKIRLALAVNGKLPDTFNAEGDILKNLLQADRLLPLDDAIEKFAHPKLKEALKKYAYTMTEVTKDGKIYGLPRFSEGNEGTVMWIRKDWLEKLSLNPPATISELEHVLKAFSEQDPNRNGQDDEVGLAVPLKEGPWSWMGQTDVIAGALSTQMLSTSDIKLFWNEDGHGGLVYGAVHPDAKRYLETMASWMAKGYIDRNAGIQDSSQASELAVKGLAGVMFGPFWMGAWPLGDTVKADREADWQAYPLPAGPEGLKGKAQKPIYGIYTVFSKDFQHIEAWFAYYNKLLAQNFGPDDPYFDPRFAKGYHEGYDYVIKDGKVITVNFATEGVPNEKWPLADGSSMDMRWMLYPLTGGAPVLPYMNAEAIKKLSENSDAEMRTPIEQGIKGLNSAQLAAAGVAIAEQVLEIPNRYHGPLTDGMEKHGVFLQKLATESFLSIIYGEKPLSYFDEFVALFYKNGGDVITKEVNDWYKENKP</sequence>
<organism evidence="2 3">
    <name type="scientific">Paenibacillus auburnensis</name>
    <dbReference type="NCBI Taxonomy" id="2905649"/>
    <lineage>
        <taxon>Bacteria</taxon>
        <taxon>Bacillati</taxon>
        <taxon>Bacillota</taxon>
        <taxon>Bacilli</taxon>
        <taxon>Bacillales</taxon>
        <taxon>Paenibacillaceae</taxon>
        <taxon>Paenibacillus</taxon>
    </lineage>
</organism>
<dbReference type="Gene3D" id="3.40.190.10">
    <property type="entry name" value="Periplasmic binding protein-like II"/>
    <property type="match status" value="2"/>
</dbReference>